<evidence type="ECO:0000259" key="5">
    <source>
        <dbReference type="Pfam" id="PF13407"/>
    </source>
</evidence>
<keyword evidence="7" id="KW-1185">Reference proteome</keyword>
<dbReference type="CDD" id="cd06301">
    <property type="entry name" value="PBP1_rhizopine_binding-like"/>
    <property type="match status" value="1"/>
</dbReference>
<protein>
    <submittedName>
        <fullName evidence="6">Sugar ABC transporter substrate-binding protein</fullName>
    </submittedName>
</protein>
<dbReference type="InterPro" id="IPR028082">
    <property type="entry name" value="Peripla_BP_I"/>
</dbReference>
<name>A0A5R9JBL0_9PROT</name>
<dbReference type="GO" id="GO:0030313">
    <property type="term" value="C:cell envelope"/>
    <property type="evidence" value="ECO:0007669"/>
    <property type="project" value="UniProtKB-SubCell"/>
</dbReference>
<comment type="similarity">
    <text evidence="2">Belongs to the bacterial solute-binding protein 2 family.</text>
</comment>
<organism evidence="6 7">
    <name type="scientific">Lichenicoccus roseus</name>
    <dbReference type="NCBI Taxonomy" id="2683649"/>
    <lineage>
        <taxon>Bacteria</taxon>
        <taxon>Pseudomonadati</taxon>
        <taxon>Pseudomonadota</taxon>
        <taxon>Alphaproteobacteria</taxon>
        <taxon>Acetobacterales</taxon>
        <taxon>Acetobacteraceae</taxon>
        <taxon>Lichenicoccus</taxon>
    </lineage>
</organism>
<dbReference type="RefSeq" id="WP_138324630.1">
    <property type="nucleotide sequence ID" value="NZ_VCDI01000001.1"/>
</dbReference>
<dbReference type="SUPFAM" id="SSF53822">
    <property type="entry name" value="Periplasmic binding protein-like I"/>
    <property type="match status" value="1"/>
</dbReference>
<dbReference type="PANTHER" id="PTHR46847:SF1">
    <property type="entry name" value="D-ALLOSE-BINDING PERIPLASMIC PROTEIN-RELATED"/>
    <property type="match status" value="1"/>
</dbReference>
<dbReference type="PANTHER" id="PTHR46847">
    <property type="entry name" value="D-ALLOSE-BINDING PERIPLASMIC PROTEIN-RELATED"/>
    <property type="match status" value="1"/>
</dbReference>
<proteinExistence type="inferred from homology"/>
<evidence type="ECO:0000256" key="3">
    <source>
        <dbReference type="ARBA" id="ARBA00022729"/>
    </source>
</evidence>
<dbReference type="OrthoDB" id="9805127at2"/>
<evidence type="ECO:0000256" key="4">
    <source>
        <dbReference type="SAM" id="SignalP"/>
    </source>
</evidence>
<dbReference type="Pfam" id="PF13407">
    <property type="entry name" value="Peripla_BP_4"/>
    <property type="match status" value="1"/>
</dbReference>
<feature type="domain" description="Periplasmic binding protein" evidence="5">
    <location>
        <begin position="26"/>
        <end position="284"/>
    </location>
</feature>
<evidence type="ECO:0000256" key="1">
    <source>
        <dbReference type="ARBA" id="ARBA00004196"/>
    </source>
</evidence>
<dbReference type="Gene3D" id="3.40.50.2300">
    <property type="match status" value="2"/>
</dbReference>
<evidence type="ECO:0000256" key="2">
    <source>
        <dbReference type="ARBA" id="ARBA00007639"/>
    </source>
</evidence>
<feature type="chain" id="PRO_5024307426" evidence="4">
    <location>
        <begin position="22"/>
        <end position="308"/>
    </location>
</feature>
<keyword evidence="3 4" id="KW-0732">Signal</keyword>
<dbReference type="EMBL" id="VCDI01000001">
    <property type="protein sequence ID" value="TLU74379.1"/>
    <property type="molecule type" value="Genomic_DNA"/>
</dbReference>
<feature type="signal peptide" evidence="4">
    <location>
        <begin position="1"/>
        <end position="21"/>
    </location>
</feature>
<comment type="caution">
    <text evidence="6">The sequence shown here is derived from an EMBL/GenBank/DDBJ whole genome shotgun (WGS) entry which is preliminary data.</text>
</comment>
<gene>
    <name evidence="6" type="ORF">FE263_04130</name>
</gene>
<evidence type="ECO:0000313" key="7">
    <source>
        <dbReference type="Proteomes" id="UP000305654"/>
    </source>
</evidence>
<accession>A0A5R9JBL0</accession>
<dbReference type="GO" id="GO:0030246">
    <property type="term" value="F:carbohydrate binding"/>
    <property type="evidence" value="ECO:0007669"/>
    <property type="project" value="UniProtKB-ARBA"/>
</dbReference>
<evidence type="ECO:0000313" key="6">
    <source>
        <dbReference type="EMBL" id="TLU74379.1"/>
    </source>
</evidence>
<sequence>MKKSLLAAACVLAVTAAPAVAKPLSIGVSMALFDDNFLTTVRQAMATHAQSIQGLQVQFQDAQGDVGKQLSEVQNFISQKVDAIIVNPVDTATTKRMTSAATAAHIPIVYVNRRPDETSLPASVAVVASDDKLAGRLQMTVLAKKMGGRGNLVIMLGDLANNSTQGRTAGVKEVLAKYPGIKIVEEQTANWERTKAIDLMNNWITKGDKITGIASNNDEMALGAIIALHSNGVDPKSLAIGGVDATADGLDALRKGDLTVTVFQNAKGQGAEAVDDAVKLANGQAVKQYDTIPYELVTPQNYKSFLNR</sequence>
<reference evidence="6 7" key="1">
    <citation type="submission" date="2019-05" db="EMBL/GenBank/DDBJ databases">
        <authorList>
            <person name="Pankratov T."/>
            <person name="Grouzdev D."/>
        </authorList>
    </citation>
    <scope>NUCLEOTIDE SEQUENCE [LARGE SCALE GENOMIC DNA]</scope>
    <source>
        <strain evidence="6 7">KEBCLARHB70R</strain>
    </source>
</reference>
<dbReference type="AlphaFoldDB" id="A0A5R9JBL0"/>
<comment type="subcellular location">
    <subcellularLocation>
        <location evidence="1">Cell envelope</location>
    </subcellularLocation>
</comment>
<dbReference type="Proteomes" id="UP000305654">
    <property type="component" value="Unassembled WGS sequence"/>
</dbReference>
<dbReference type="InterPro" id="IPR025997">
    <property type="entry name" value="SBP_2_dom"/>
</dbReference>